<name>A0ABQ2ATT1_9MICC</name>
<dbReference type="EMBL" id="BMFW01000012">
    <property type="protein sequence ID" value="GGH97337.1"/>
    <property type="molecule type" value="Genomic_DNA"/>
</dbReference>
<keyword evidence="3" id="KW-1185">Reference proteome</keyword>
<evidence type="ECO:0000313" key="2">
    <source>
        <dbReference type="EMBL" id="GGH97337.1"/>
    </source>
</evidence>
<keyword evidence="1" id="KW-0812">Transmembrane</keyword>
<protein>
    <submittedName>
        <fullName evidence="2">Uncharacterized protein</fullName>
    </submittedName>
</protein>
<sequence>MWLAVAGAAVLGFIAAAVFNLLQGRDPFSPTELVATSATIAVILLAIPYAFYQMEVRKAAGSDTAKRGDVAS</sequence>
<comment type="caution">
    <text evidence="2">The sequence shown here is derived from an EMBL/GenBank/DDBJ whole genome shotgun (WGS) entry which is preliminary data.</text>
</comment>
<accession>A0ABQ2ATT1</accession>
<keyword evidence="1" id="KW-0472">Membrane</keyword>
<evidence type="ECO:0000256" key="1">
    <source>
        <dbReference type="SAM" id="Phobius"/>
    </source>
</evidence>
<proteinExistence type="predicted"/>
<reference evidence="3" key="1">
    <citation type="journal article" date="2019" name="Int. J. Syst. Evol. Microbiol.">
        <title>The Global Catalogue of Microorganisms (GCM) 10K type strain sequencing project: providing services to taxonomists for standard genome sequencing and annotation.</title>
        <authorList>
            <consortium name="The Broad Institute Genomics Platform"/>
            <consortium name="The Broad Institute Genome Sequencing Center for Infectious Disease"/>
            <person name="Wu L."/>
            <person name="Ma J."/>
        </authorList>
    </citation>
    <scope>NUCLEOTIDE SEQUENCE [LARGE SCALE GENOMIC DNA]</scope>
    <source>
        <strain evidence="3">CGMCC 1.12778</strain>
    </source>
</reference>
<feature type="transmembrane region" description="Helical" evidence="1">
    <location>
        <begin position="33"/>
        <end position="52"/>
    </location>
</feature>
<gene>
    <name evidence="2" type="ORF">GCM10007170_27350</name>
</gene>
<evidence type="ECO:0000313" key="3">
    <source>
        <dbReference type="Proteomes" id="UP000643279"/>
    </source>
</evidence>
<keyword evidence="1" id="KW-1133">Transmembrane helix</keyword>
<dbReference type="Proteomes" id="UP000643279">
    <property type="component" value="Unassembled WGS sequence"/>
</dbReference>
<organism evidence="2 3">
    <name type="scientific">Arthrobacter liuii</name>
    <dbReference type="NCBI Taxonomy" id="1476996"/>
    <lineage>
        <taxon>Bacteria</taxon>
        <taxon>Bacillati</taxon>
        <taxon>Actinomycetota</taxon>
        <taxon>Actinomycetes</taxon>
        <taxon>Micrococcales</taxon>
        <taxon>Micrococcaceae</taxon>
        <taxon>Arthrobacter</taxon>
    </lineage>
</organism>